<dbReference type="AlphaFoldDB" id="A0A2U0SAV2"/>
<gene>
    <name evidence="6" type="ORF">DD559_02820</name>
</gene>
<protein>
    <submittedName>
        <fullName evidence="6">Arsenate reductase (Azurin) small subunit</fullName>
    </submittedName>
</protein>
<dbReference type="Gene3D" id="2.102.10.10">
    <property type="entry name" value="Rieske [2Fe-2S] iron-sulphur domain"/>
    <property type="match status" value="1"/>
</dbReference>
<evidence type="ECO:0000313" key="6">
    <source>
        <dbReference type="EMBL" id="PVX28405.1"/>
    </source>
</evidence>
<evidence type="ECO:0000259" key="5">
    <source>
        <dbReference type="PROSITE" id="PS51296"/>
    </source>
</evidence>
<accession>A0A2U0SAV2</accession>
<keyword evidence="1" id="KW-0001">2Fe-2S</keyword>
<evidence type="ECO:0000256" key="1">
    <source>
        <dbReference type="ARBA" id="ARBA00022714"/>
    </source>
</evidence>
<comment type="caution">
    <text evidence="6">The sequence shown here is derived from an EMBL/GenBank/DDBJ whole genome shotgun (WGS) entry which is preliminary data.</text>
</comment>
<dbReference type="InterPro" id="IPR014067">
    <property type="entry name" value="AioB/IdrB_ssu"/>
</dbReference>
<dbReference type="PROSITE" id="PS51318">
    <property type="entry name" value="TAT"/>
    <property type="match status" value="1"/>
</dbReference>
<organism evidence="6 7">
    <name type="scientific">Sphingomonas pokkalii</name>
    <dbReference type="NCBI Taxonomy" id="2175090"/>
    <lineage>
        <taxon>Bacteria</taxon>
        <taxon>Pseudomonadati</taxon>
        <taxon>Pseudomonadota</taxon>
        <taxon>Alphaproteobacteria</taxon>
        <taxon>Sphingomonadales</taxon>
        <taxon>Sphingomonadaceae</taxon>
        <taxon>Sphingomonas</taxon>
    </lineage>
</organism>
<dbReference type="EMBL" id="QENQ01000001">
    <property type="protein sequence ID" value="PVX28405.1"/>
    <property type="molecule type" value="Genomic_DNA"/>
</dbReference>
<dbReference type="Proteomes" id="UP000245890">
    <property type="component" value="Unassembled WGS sequence"/>
</dbReference>
<dbReference type="Pfam" id="PF00355">
    <property type="entry name" value="Rieske"/>
    <property type="match status" value="1"/>
</dbReference>
<feature type="domain" description="Rieske" evidence="5">
    <location>
        <begin position="61"/>
        <end position="157"/>
    </location>
</feature>
<keyword evidence="4" id="KW-0411">Iron-sulfur</keyword>
<keyword evidence="3" id="KW-0408">Iron</keyword>
<keyword evidence="7" id="KW-1185">Reference proteome</keyword>
<dbReference type="GO" id="GO:0051537">
    <property type="term" value="F:2 iron, 2 sulfur cluster binding"/>
    <property type="evidence" value="ECO:0007669"/>
    <property type="project" value="UniProtKB-KW"/>
</dbReference>
<dbReference type="PROSITE" id="PS51296">
    <property type="entry name" value="RIESKE"/>
    <property type="match status" value="1"/>
</dbReference>
<dbReference type="SUPFAM" id="SSF50022">
    <property type="entry name" value="ISP domain"/>
    <property type="match status" value="1"/>
</dbReference>
<proteinExistence type="predicted"/>
<name>A0A2U0SAV2_9SPHN</name>
<dbReference type="GO" id="GO:0046872">
    <property type="term" value="F:metal ion binding"/>
    <property type="evidence" value="ECO:0007669"/>
    <property type="project" value="UniProtKB-KW"/>
</dbReference>
<dbReference type="OrthoDB" id="9800167at2"/>
<dbReference type="InterPro" id="IPR036922">
    <property type="entry name" value="Rieske_2Fe-2S_sf"/>
</dbReference>
<evidence type="ECO:0000256" key="3">
    <source>
        <dbReference type="ARBA" id="ARBA00023004"/>
    </source>
</evidence>
<sequence length="175" mass="18643">MDERHRTADLSRRQLLGVGAIGALAPAAGCSRGGLSRRESEEAASFYPSRMIGRVADLKVDVPVAFVYPDPGSPAVLLRLGHPVLRGAGPGRDIVAFSTLCPHKGYPLGFCAADRSLVCPGHFSRFDCELGGQQIWGHATQNLAQIKLAVDDEGAISAVSIDELIYGRLHNVLRG</sequence>
<dbReference type="NCBIfam" id="TIGR02694">
    <property type="entry name" value="arsenite_ox_S"/>
    <property type="match status" value="1"/>
</dbReference>
<dbReference type="InterPro" id="IPR006311">
    <property type="entry name" value="TAT_signal"/>
</dbReference>
<evidence type="ECO:0000256" key="4">
    <source>
        <dbReference type="ARBA" id="ARBA00023014"/>
    </source>
</evidence>
<keyword evidence="2" id="KW-0479">Metal-binding</keyword>
<evidence type="ECO:0000256" key="2">
    <source>
        <dbReference type="ARBA" id="ARBA00022723"/>
    </source>
</evidence>
<reference evidence="6 7" key="1">
    <citation type="submission" date="2018-05" db="EMBL/GenBank/DDBJ databases">
        <title>Description of Sphingomonas pokkalii sp nov, isolated from the rhizosphere of saline tolerant pokkali rice and its draft genome analysis.</title>
        <authorList>
            <person name="Menon R."/>
            <person name="Kumari S."/>
            <person name="Rameshkumar N."/>
        </authorList>
    </citation>
    <scope>NUCLEOTIDE SEQUENCE [LARGE SCALE GENOMIC DNA]</scope>
    <source>
        <strain evidence="6 7">L3B27</strain>
    </source>
</reference>
<evidence type="ECO:0000313" key="7">
    <source>
        <dbReference type="Proteomes" id="UP000245890"/>
    </source>
</evidence>
<dbReference type="InterPro" id="IPR017941">
    <property type="entry name" value="Rieske_2Fe-2S"/>
</dbReference>